<dbReference type="InterPro" id="IPR017852">
    <property type="entry name" value="GPI_EtnP_transferase_1_C"/>
</dbReference>
<dbReference type="FunFam" id="3.40.720.10:FF:000015">
    <property type="entry name" value="GPI ethanolamine phosphate transferase 1"/>
    <property type="match status" value="1"/>
</dbReference>
<feature type="transmembrane region" description="Helical" evidence="14">
    <location>
        <begin position="847"/>
        <end position="869"/>
    </location>
</feature>
<feature type="transmembrane region" description="Helical" evidence="14">
    <location>
        <begin position="6"/>
        <end position="30"/>
    </location>
</feature>
<comment type="caution">
    <text evidence="16">The sequence shown here is derived from an EMBL/GenBank/DDBJ whole genome shotgun (WGS) entry which is preliminary data.</text>
</comment>
<dbReference type="UniPathway" id="UPA00196"/>
<feature type="transmembrane region" description="Helical" evidence="14">
    <location>
        <begin position="481"/>
        <end position="499"/>
    </location>
</feature>
<keyword evidence="11" id="KW-0325">Glycoprotein</keyword>
<evidence type="ECO:0000256" key="12">
    <source>
        <dbReference type="ARBA" id="ARBA00023316"/>
    </source>
</evidence>
<feature type="transmembrane region" description="Helical" evidence="14">
    <location>
        <begin position="597"/>
        <end position="617"/>
    </location>
</feature>
<feature type="transmembrane region" description="Helical" evidence="14">
    <location>
        <begin position="543"/>
        <end position="563"/>
    </location>
</feature>
<dbReference type="PANTHER" id="PTHR12250">
    <property type="entry name" value="PHOSPHATIDYLINOSITOL GLYCAN, CLASS N"/>
    <property type="match status" value="1"/>
</dbReference>
<evidence type="ECO:0000256" key="8">
    <source>
        <dbReference type="ARBA" id="ARBA00022824"/>
    </source>
</evidence>
<dbReference type="GO" id="GO:0071555">
    <property type="term" value="P:cell wall organization"/>
    <property type="evidence" value="ECO:0007669"/>
    <property type="project" value="UniProtKB-KW"/>
</dbReference>
<dbReference type="InterPro" id="IPR007070">
    <property type="entry name" value="GPI_EtnP_transferase_1"/>
</dbReference>
<gene>
    <name evidence="16" type="ORF">B9G98_04057</name>
</gene>
<dbReference type="EMBL" id="NDIQ01000022">
    <property type="protein sequence ID" value="PRT56437.1"/>
    <property type="molecule type" value="Genomic_DNA"/>
</dbReference>
<comment type="similarity">
    <text evidence="3 14">Belongs to the PIGG/PIGN/PIGO family. PIGN subfamily.</text>
</comment>
<feature type="transmembrane region" description="Helical" evidence="14">
    <location>
        <begin position="814"/>
        <end position="840"/>
    </location>
</feature>
<comment type="subcellular location">
    <subcellularLocation>
        <location evidence="1 14">Endoplasmic reticulum membrane</location>
        <topology evidence="1 14">Multi-pass membrane protein</topology>
    </subcellularLocation>
</comment>
<comment type="function">
    <text evidence="13 14">Ethanolamine phosphate transferase involved in glycosylphosphatidylinositol-anchor biosynthesis. Transfers ethanolamine phosphate to the first alpha-1,4-linked mannose of the glycosylphosphatidylinositol precursor of GPI-anchor.</text>
</comment>
<evidence type="ECO:0000259" key="15">
    <source>
        <dbReference type="Pfam" id="PF04987"/>
    </source>
</evidence>
<dbReference type="InterPro" id="IPR002591">
    <property type="entry name" value="Phosphodiest/P_Trfase"/>
</dbReference>
<dbReference type="RefSeq" id="XP_024666382.1">
    <property type="nucleotide sequence ID" value="XM_024810614.1"/>
</dbReference>
<feature type="transmembrane region" description="Helical" evidence="14">
    <location>
        <begin position="775"/>
        <end position="794"/>
    </location>
</feature>
<comment type="pathway">
    <text evidence="2 14">Glycolipid biosynthesis; glycosylphosphatidylinositol-anchor biosynthesis.</text>
</comment>
<feature type="transmembrane region" description="Helical" evidence="14">
    <location>
        <begin position="714"/>
        <end position="732"/>
    </location>
</feature>
<dbReference type="Pfam" id="PF01663">
    <property type="entry name" value="Phosphodiest"/>
    <property type="match status" value="1"/>
</dbReference>
<keyword evidence="5 14" id="KW-0337">GPI-anchor biosynthesis</keyword>
<proteinExistence type="inferred from homology"/>
<dbReference type="InterPro" id="IPR017850">
    <property type="entry name" value="Alkaline_phosphatase_core_sf"/>
</dbReference>
<evidence type="ECO:0000256" key="5">
    <source>
        <dbReference type="ARBA" id="ARBA00022502"/>
    </source>
</evidence>
<dbReference type="PANTHER" id="PTHR12250:SF0">
    <property type="entry name" value="GPI ETHANOLAMINE PHOSPHATE TRANSFERASE 1"/>
    <property type="match status" value="1"/>
</dbReference>
<dbReference type="GeneID" id="36517805"/>
<keyword evidence="8 14" id="KW-0256">Endoplasmic reticulum</keyword>
<dbReference type="Pfam" id="PF04987">
    <property type="entry name" value="PigN"/>
    <property type="match status" value="1"/>
</dbReference>
<reference evidence="16 17" key="1">
    <citation type="submission" date="2017-04" db="EMBL/GenBank/DDBJ databases">
        <title>Genome sequencing of [Candida] sorbophila.</title>
        <authorList>
            <person name="Ahn J.O."/>
        </authorList>
    </citation>
    <scope>NUCLEOTIDE SEQUENCE [LARGE SCALE GENOMIC DNA]</scope>
    <source>
        <strain evidence="16 17">DS02</strain>
    </source>
</reference>
<name>A0A2T0FN86_9ASCO</name>
<dbReference type="CDD" id="cd16020">
    <property type="entry name" value="GPI_EPT_1"/>
    <property type="match status" value="1"/>
</dbReference>
<organism evidence="16 17">
    <name type="scientific">Wickerhamiella sorbophila</name>
    <dbReference type="NCBI Taxonomy" id="45607"/>
    <lineage>
        <taxon>Eukaryota</taxon>
        <taxon>Fungi</taxon>
        <taxon>Dikarya</taxon>
        <taxon>Ascomycota</taxon>
        <taxon>Saccharomycotina</taxon>
        <taxon>Dipodascomycetes</taxon>
        <taxon>Dipodascales</taxon>
        <taxon>Trichomonascaceae</taxon>
        <taxon>Wickerhamiella</taxon>
    </lineage>
</organism>
<keyword evidence="7 14" id="KW-0812">Transmembrane</keyword>
<dbReference type="AlphaFoldDB" id="A0A2T0FN86"/>
<sequence length="934" mass="104831">MPLLSRWAVLFIGIVFHLTFMMSIFDIYFVSPLVHGVKHYHPETVKPAKRLFLIVGDGLRADKCFEQVIHPSSGEEEYLAPFIRSKALTAGTFGLSHTRVPTESRPGHVAMIAGFYEDVSAVTKGWQENPVDFDSVFNQSRHTFSFGSPDILPMFSKGAVPGRVDMEVYDHSYEDFTRSSIDLDKFVFDHLDKLFAEAKVNSTLADSLHHDQQVFFLHLLGIDTAGHSYRPYSAEYYDNIKYIDVKISELETKVNAFYGDDETAWVFTADHGMSAFGSHGDGHPNNTRTPLVVWGKGVNTPLPGTEGHDEESLLWDLPVQRHDVNQADIATLMSYLIGVNYPANSVGELPLDFIDAKPESKARALAENAYSIVEQYLVKEKQLKANYLYFKPYPELSGENNVDNLKAQIEDLITQGHYEQAILRAEDFMSRGLSGLRYLQTYNWLLLRSLVTLGFLGWMLFAFISFLHLFVVEETPVQSTATWPSAVAVAIFGALAALFYRQHSPLNYYLYALFPVFFWYQVVSNKNTLLQGIKLLFLRQGTGLGGCILATVFGFIIIEAMIYGYFHREVFSVLMLAIYMWWPWLQDWKLAVANWRFSVLWSSMCVVLAAFTISPVVKIENLDMIVQSGVLMSVISFVAITALMRSLKLTGITMVTCGVQLGLIVLAVIVTRSSVLSLQARKGLPIGSQIVGWMTLFSSLTAPFMNSLSPVNDFRFRFLTVFMAFCPTFVILSISYEGYFYVAFSLLLYSWVELERRVGFEGEPGRPLRLGDFRMAVRFMFLTHIAFFGTGNIASISSFSLDSVYRLIPIFSPFAMGALLIVKILVPFLLLSVTLGIINLAVGLEPYAIFSMVLSITDILSLNFFYLVVDEGSWLDIGTGISHFCICSAMCLFILFLEYVSTMLVSGVEIAPVSVKVKELTPATDGKQDDTATE</sequence>
<feature type="transmembrane region" description="Helical" evidence="14">
    <location>
        <begin position="881"/>
        <end position="900"/>
    </location>
</feature>
<dbReference type="OrthoDB" id="2748310at2759"/>
<evidence type="ECO:0000256" key="13">
    <source>
        <dbReference type="ARBA" id="ARBA00024850"/>
    </source>
</evidence>
<feature type="transmembrane region" description="Helical" evidence="14">
    <location>
        <begin position="445"/>
        <end position="469"/>
    </location>
</feature>
<dbReference type="GO" id="GO:0005789">
    <property type="term" value="C:endoplasmic reticulum membrane"/>
    <property type="evidence" value="ECO:0007669"/>
    <property type="project" value="UniProtKB-SubCell"/>
</dbReference>
<evidence type="ECO:0000256" key="7">
    <source>
        <dbReference type="ARBA" id="ARBA00022692"/>
    </source>
</evidence>
<dbReference type="GO" id="GO:0051377">
    <property type="term" value="F:mannose-ethanolamine phosphotransferase activity"/>
    <property type="evidence" value="ECO:0007669"/>
    <property type="project" value="UniProtKB-UniRule"/>
</dbReference>
<evidence type="ECO:0000256" key="14">
    <source>
        <dbReference type="RuleBase" id="RU367138"/>
    </source>
</evidence>
<dbReference type="InterPro" id="IPR037671">
    <property type="entry name" value="PIGN_N"/>
</dbReference>
<dbReference type="Gene3D" id="3.40.720.10">
    <property type="entry name" value="Alkaline Phosphatase, subunit A"/>
    <property type="match status" value="1"/>
</dbReference>
<evidence type="ECO:0000256" key="6">
    <source>
        <dbReference type="ARBA" id="ARBA00022679"/>
    </source>
</evidence>
<evidence type="ECO:0000313" key="17">
    <source>
        <dbReference type="Proteomes" id="UP000238350"/>
    </source>
</evidence>
<feature type="transmembrane region" description="Helical" evidence="14">
    <location>
        <begin position="506"/>
        <end position="523"/>
    </location>
</feature>
<dbReference type="GO" id="GO:0006506">
    <property type="term" value="P:GPI anchor biosynthetic process"/>
    <property type="evidence" value="ECO:0007669"/>
    <property type="project" value="UniProtKB-UniPathway"/>
</dbReference>
<accession>A0A2T0FN86</accession>
<feature type="domain" description="GPI ethanolamine phosphate transferase 1 C-terminal" evidence="15">
    <location>
        <begin position="435"/>
        <end position="873"/>
    </location>
</feature>
<keyword evidence="9 14" id="KW-1133">Transmembrane helix</keyword>
<evidence type="ECO:0000256" key="11">
    <source>
        <dbReference type="ARBA" id="ARBA00023180"/>
    </source>
</evidence>
<dbReference type="STRING" id="45607.A0A2T0FN86"/>
<evidence type="ECO:0000256" key="2">
    <source>
        <dbReference type="ARBA" id="ARBA00004687"/>
    </source>
</evidence>
<keyword evidence="10 14" id="KW-0472">Membrane</keyword>
<keyword evidence="6 14" id="KW-0808">Transferase</keyword>
<keyword evidence="17" id="KW-1185">Reference proteome</keyword>
<dbReference type="SUPFAM" id="SSF53649">
    <property type="entry name" value="Alkaline phosphatase-like"/>
    <property type="match status" value="1"/>
</dbReference>
<evidence type="ECO:0000256" key="3">
    <source>
        <dbReference type="ARBA" id="ARBA00008400"/>
    </source>
</evidence>
<protein>
    <recommendedName>
        <fullName evidence="4 14">GPI ethanolamine phosphate transferase 1</fullName>
        <ecNumber evidence="14">2.-.-.-</ecNumber>
    </recommendedName>
</protein>
<dbReference type="EC" id="2.-.-.-" evidence="14"/>
<feature type="transmembrane region" description="Helical" evidence="14">
    <location>
        <begin position="570"/>
        <end position="585"/>
    </location>
</feature>
<dbReference type="Proteomes" id="UP000238350">
    <property type="component" value="Unassembled WGS sequence"/>
</dbReference>
<evidence type="ECO:0000256" key="10">
    <source>
        <dbReference type="ARBA" id="ARBA00023136"/>
    </source>
</evidence>
<feature type="transmembrane region" description="Helical" evidence="14">
    <location>
        <begin position="649"/>
        <end position="671"/>
    </location>
</feature>
<evidence type="ECO:0000313" key="16">
    <source>
        <dbReference type="EMBL" id="PRT56437.1"/>
    </source>
</evidence>
<feature type="transmembrane region" description="Helical" evidence="14">
    <location>
        <begin position="624"/>
        <end position="643"/>
    </location>
</feature>
<evidence type="ECO:0000256" key="1">
    <source>
        <dbReference type="ARBA" id="ARBA00004477"/>
    </source>
</evidence>
<evidence type="ECO:0000256" key="4">
    <source>
        <dbReference type="ARBA" id="ARBA00020831"/>
    </source>
</evidence>
<keyword evidence="12" id="KW-0961">Cell wall biogenesis/degradation</keyword>
<evidence type="ECO:0000256" key="9">
    <source>
        <dbReference type="ARBA" id="ARBA00022989"/>
    </source>
</evidence>